<gene>
    <name evidence="16 19" type="primary">ftsI</name>
    <name evidence="19" type="ORF">I6M88_18025</name>
</gene>
<keyword evidence="9 16" id="KW-0133">Cell shape</keyword>
<evidence type="ECO:0000256" key="13">
    <source>
        <dbReference type="ARBA" id="ARBA00023210"/>
    </source>
</evidence>
<evidence type="ECO:0000256" key="2">
    <source>
        <dbReference type="ARBA" id="ARBA00022475"/>
    </source>
</evidence>
<evidence type="ECO:0000259" key="18">
    <source>
        <dbReference type="Pfam" id="PF03717"/>
    </source>
</evidence>
<keyword evidence="11 16" id="KW-1133">Transmembrane helix</keyword>
<evidence type="ECO:0000256" key="11">
    <source>
        <dbReference type="ARBA" id="ARBA00022989"/>
    </source>
</evidence>
<dbReference type="Gene3D" id="3.90.1310.10">
    <property type="entry name" value="Penicillin-binding protein 2a (Domain 2)"/>
    <property type="match status" value="1"/>
</dbReference>
<feature type="active site" description="Acyl-ester intermediate" evidence="16">
    <location>
        <position position="300"/>
    </location>
</feature>
<keyword evidence="12 16" id="KW-0472">Membrane</keyword>
<keyword evidence="6 16" id="KW-0645">Protease</keyword>
<feature type="domain" description="Penicillin-binding protein transpeptidase" evidence="17">
    <location>
        <begin position="253"/>
        <end position="547"/>
    </location>
</feature>
<evidence type="ECO:0000256" key="8">
    <source>
        <dbReference type="ARBA" id="ARBA00022801"/>
    </source>
</evidence>
<dbReference type="PANTHER" id="PTHR30627">
    <property type="entry name" value="PEPTIDOGLYCAN D,D-TRANSPEPTIDASE"/>
    <property type="match status" value="1"/>
</dbReference>
<comment type="catalytic activity">
    <reaction evidence="16">
        <text>Preferential cleavage: (Ac)2-L-Lys-D-Ala-|-D-Ala. Also transpeptidation of peptidyl-alanyl moieties that are N-acyl substituents of D-alanine.</text>
        <dbReference type="EC" id="3.4.16.4"/>
    </reaction>
</comment>
<name>A0ABS0ZVM1_9ENTR</name>
<keyword evidence="2 16" id="KW-1003">Cell membrane</keyword>
<dbReference type="Gene3D" id="3.40.710.10">
    <property type="entry name" value="DD-peptidase/beta-lactamase superfamily"/>
    <property type="match status" value="1"/>
</dbReference>
<reference evidence="19 20" key="1">
    <citation type="submission" date="2020-11" db="EMBL/GenBank/DDBJ databases">
        <title>Enhanced detection system for hospital associated transmission using whole genome sequencing surveillance.</title>
        <authorList>
            <person name="Harrison L.H."/>
            <person name="Van Tyne D."/>
            <person name="Marsh J.W."/>
            <person name="Griffith M.P."/>
            <person name="Snyder D.J."/>
            <person name="Cooper V.S."/>
            <person name="Mustapha M."/>
        </authorList>
    </citation>
    <scope>NUCLEOTIDE SEQUENCE [LARGE SCALE GENOMIC DNA]</scope>
    <source>
        <strain evidence="19 20">CB00117</strain>
    </source>
</reference>
<proteinExistence type="inferred from homology"/>
<organism evidence="19 20">
    <name type="scientific">Citrobacter sedlakii</name>
    <dbReference type="NCBI Taxonomy" id="67826"/>
    <lineage>
        <taxon>Bacteria</taxon>
        <taxon>Pseudomonadati</taxon>
        <taxon>Pseudomonadota</taxon>
        <taxon>Gammaproteobacteria</taxon>
        <taxon>Enterobacterales</taxon>
        <taxon>Enterobacteriaceae</taxon>
        <taxon>Citrobacter</taxon>
        <taxon>Citrobacter freundii complex</taxon>
    </lineage>
</organism>
<comment type="similarity">
    <text evidence="16">Belongs to the transpeptidase family. FtsI subfamily.</text>
</comment>
<dbReference type="RefSeq" id="WP_200035791.1">
    <property type="nucleotide sequence ID" value="NZ_JADWND010000009.1"/>
</dbReference>
<keyword evidence="20" id="KW-1185">Reference proteome</keyword>
<evidence type="ECO:0000313" key="19">
    <source>
        <dbReference type="EMBL" id="MBJ8382858.1"/>
    </source>
</evidence>
<evidence type="ECO:0000256" key="3">
    <source>
        <dbReference type="ARBA" id="ARBA00022519"/>
    </source>
</evidence>
<evidence type="ECO:0000256" key="7">
    <source>
        <dbReference type="ARBA" id="ARBA00022692"/>
    </source>
</evidence>
<dbReference type="SUPFAM" id="SSF56519">
    <property type="entry name" value="Penicillin binding protein dimerisation domain"/>
    <property type="match status" value="1"/>
</dbReference>
<keyword evidence="7 16" id="KW-0812">Transmembrane</keyword>
<dbReference type="InterPro" id="IPR005311">
    <property type="entry name" value="PBP_dimer"/>
</dbReference>
<keyword evidence="15 16" id="KW-0961">Cell wall biogenesis/degradation</keyword>
<evidence type="ECO:0000256" key="14">
    <source>
        <dbReference type="ARBA" id="ARBA00023306"/>
    </source>
</evidence>
<dbReference type="EC" id="3.4.16.4" evidence="16"/>
<dbReference type="Proteomes" id="UP000746649">
    <property type="component" value="Unassembled WGS sequence"/>
</dbReference>
<evidence type="ECO:0000259" key="17">
    <source>
        <dbReference type="Pfam" id="PF00905"/>
    </source>
</evidence>
<dbReference type="InterPro" id="IPR037532">
    <property type="entry name" value="FtsI_transpept"/>
</dbReference>
<sequence length="581" mass="63077">MKKKNEGAARNFTPARFALLCLAILLSLGLLLGRVAWLQIVTPDTLVKQEDMRSLRHVTTASPRGMITDREGRPLAVSVPVNAVWADPKTLIGKGGVGYNERWQALAKTLHLSLSTLAARVNRDPSSRFLYLARQVSPQQAQWIDKLNLPGINLREESRRFYPAGHVAANLIGFTNIDGQGIEGVEKSFNAQLMGKPGSRLVRKDKFGHVIENITEVSPVPAHNLQLSIDERLQTVTEDALDNAVTWNKAESGAAILVSIATGEVLAMANYPDFNPNNRDGAVLDDFRNRAISDTFEPGSTVKPLVIMTALQQGIVQPDSVIDTHPFTLDGHRIRDVGFYPELTLTGILQKSSDTGVSHLSLAMPVQRLIDTYKNFGFGQPTGLGLTGESRGLMPQRRYWSDLDRATFAFGYGLMVTPLQLAHVYATIGSFGIYRPLSITRIDPPVMGKRVMPQALVKQVEHMMESVALPGGGGTKAAVRDYRVAVKTGTAKKIGADGKYVDKYVAYTAGVAPASAPKFALVVVINDPQNGSYYGGAVSAPVFSQIMGDVLCLENVKPDGMPADSSHLLVMHGAQAPETTW</sequence>
<dbReference type="GO" id="GO:0009002">
    <property type="term" value="F:serine-type D-Ala-D-Ala carboxypeptidase activity"/>
    <property type="evidence" value="ECO:0007669"/>
    <property type="project" value="UniProtKB-EC"/>
</dbReference>
<keyword evidence="13 16" id="KW-0717">Septation</keyword>
<dbReference type="EMBL" id="JADWND010000009">
    <property type="protein sequence ID" value="MBJ8382858.1"/>
    <property type="molecule type" value="Genomic_DNA"/>
</dbReference>
<comment type="function">
    <text evidence="16">Catalyzes cross-linking of the peptidoglycan cell wall at the division septum.</text>
</comment>
<comment type="pathway">
    <text evidence="16">Cell wall biogenesis; peptidoglycan biosynthesis.</text>
</comment>
<dbReference type="PANTHER" id="PTHR30627:SF1">
    <property type="entry name" value="PEPTIDOGLYCAN D,D-TRANSPEPTIDASE FTSI"/>
    <property type="match status" value="1"/>
</dbReference>
<dbReference type="InterPro" id="IPR050515">
    <property type="entry name" value="Beta-lactam/transpept"/>
</dbReference>
<keyword evidence="10 16" id="KW-0573">Peptidoglycan synthesis</keyword>
<protein>
    <recommendedName>
        <fullName evidence="16">Peptidoglycan D,D-transpeptidase FtsI</fullName>
        <ecNumber evidence="16">3.4.16.4</ecNumber>
    </recommendedName>
    <alternativeName>
        <fullName evidence="16">Penicillin-binding protein 3</fullName>
        <shortName evidence="16">PBP-3</shortName>
    </alternativeName>
</protein>
<keyword evidence="3 16" id="KW-0997">Cell inner membrane</keyword>
<evidence type="ECO:0000256" key="4">
    <source>
        <dbReference type="ARBA" id="ARBA00022618"/>
    </source>
</evidence>
<keyword evidence="4 16" id="KW-0132">Cell division</keyword>
<accession>A0ABS0ZVM1</accession>
<dbReference type="Pfam" id="PF03717">
    <property type="entry name" value="PBP_dimer"/>
    <property type="match status" value="1"/>
</dbReference>
<comment type="subcellular location">
    <subcellularLocation>
        <location evidence="1">Membrane</location>
    </subcellularLocation>
</comment>
<dbReference type="InterPro" id="IPR001460">
    <property type="entry name" value="PCN-bd_Tpept"/>
</dbReference>
<evidence type="ECO:0000256" key="9">
    <source>
        <dbReference type="ARBA" id="ARBA00022960"/>
    </source>
</evidence>
<dbReference type="InterPro" id="IPR012338">
    <property type="entry name" value="Beta-lactam/transpept-like"/>
</dbReference>
<evidence type="ECO:0000313" key="20">
    <source>
        <dbReference type="Proteomes" id="UP000746649"/>
    </source>
</evidence>
<dbReference type="InterPro" id="IPR036138">
    <property type="entry name" value="PBP_dimer_sf"/>
</dbReference>
<keyword evidence="5 16" id="KW-0121">Carboxypeptidase</keyword>
<dbReference type="Pfam" id="PF00905">
    <property type="entry name" value="Transpeptidase"/>
    <property type="match status" value="1"/>
</dbReference>
<dbReference type="HAMAP" id="MF_02080">
    <property type="entry name" value="FtsI_transpept"/>
    <property type="match status" value="1"/>
</dbReference>
<keyword evidence="8 16" id="KW-0378">Hydrolase</keyword>
<evidence type="ECO:0000256" key="10">
    <source>
        <dbReference type="ARBA" id="ARBA00022984"/>
    </source>
</evidence>
<keyword evidence="14 16" id="KW-0131">Cell cycle</keyword>
<evidence type="ECO:0000256" key="6">
    <source>
        <dbReference type="ARBA" id="ARBA00022670"/>
    </source>
</evidence>
<comment type="caution">
    <text evidence="19">The sequence shown here is derived from an EMBL/GenBank/DDBJ whole genome shotgun (WGS) entry which is preliminary data.</text>
</comment>
<evidence type="ECO:0000256" key="16">
    <source>
        <dbReference type="HAMAP-Rule" id="MF_02080"/>
    </source>
</evidence>
<dbReference type="Gene3D" id="3.30.450.330">
    <property type="match status" value="1"/>
</dbReference>
<evidence type="ECO:0000256" key="15">
    <source>
        <dbReference type="ARBA" id="ARBA00023316"/>
    </source>
</evidence>
<evidence type="ECO:0000256" key="5">
    <source>
        <dbReference type="ARBA" id="ARBA00022645"/>
    </source>
</evidence>
<evidence type="ECO:0000256" key="12">
    <source>
        <dbReference type="ARBA" id="ARBA00023136"/>
    </source>
</evidence>
<feature type="domain" description="Penicillin-binding protein dimerisation" evidence="18">
    <location>
        <begin position="60"/>
        <end position="214"/>
    </location>
</feature>
<dbReference type="NCBIfam" id="NF011685">
    <property type="entry name" value="PRK15105.1"/>
    <property type="match status" value="1"/>
</dbReference>
<dbReference type="SUPFAM" id="SSF56601">
    <property type="entry name" value="beta-lactamase/transpeptidase-like"/>
    <property type="match status" value="1"/>
</dbReference>
<evidence type="ECO:0000256" key="1">
    <source>
        <dbReference type="ARBA" id="ARBA00004370"/>
    </source>
</evidence>